<gene>
    <name evidence="1" type="ORF">KI387_008949</name>
</gene>
<protein>
    <submittedName>
        <fullName evidence="1">Uncharacterized protein</fullName>
    </submittedName>
</protein>
<organism evidence="1 2">
    <name type="scientific">Taxus chinensis</name>
    <name type="common">Chinese yew</name>
    <name type="synonym">Taxus wallichiana var. chinensis</name>
    <dbReference type="NCBI Taxonomy" id="29808"/>
    <lineage>
        <taxon>Eukaryota</taxon>
        <taxon>Viridiplantae</taxon>
        <taxon>Streptophyta</taxon>
        <taxon>Embryophyta</taxon>
        <taxon>Tracheophyta</taxon>
        <taxon>Spermatophyta</taxon>
        <taxon>Pinopsida</taxon>
        <taxon>Pinidae</taxon>
        <taxon>Conifers II</taxon>
        <taxon>Cupressales</taxon>
        <taxon>Taxaceae</taxon>
        <taxon>Taxus</taxon>
    </lineage>
</organism>
<feature type="non-terminal residue" evidence="1">
    <location>
        <position position="55"/>
    </location>
</feature>
<dbReference type="EMBL" id="JAHRHJ020000008">
    <property type="protein sequence ID" value="KAH9304545.1"/>
    <property type="molecule type" value="Genomic_DNA"/>
</dbReference>
<proteinExistence type="predicted"/>
<sequence>MTPCKKKFKKQLCRVNPCFKSSKKITGGLRNGIAGLGKEEIVSKKPEAQKRRNGE</sequence>
<evidence type="ECO:0000313" key="1">
    <source>
        <dbReference type="EMBL" id="KAH9304545.1"/>
    </source>
</evidence>
<dbReference type="Proteomes" id="UP000824469">
    <property type="component" value="Unassembled WGS sequence"/>
</dbReference>
<keyword evidence="2" id="KW-1185">Reference proteome</keyword>
<name>A0AA38CPQ4_TAXCH</name>
<reference evidence="1 2" key="1">
    <citation type="journal article" date="2021" name="Nat. Plants">
        <title>The Taxus genome provides insights into paclitaxel biosynthesis.</title>
        <authorList>
            <person name="Xiong X."/>
            <person name="Gou J."/>
            <person name="Liao Q."/>
            <person name="Li Y."/>
            <person name="Zhou Q."/>
            <person name="Bi G."/>
            <person name="Li C."/>
            <person name="Du R."/>
            <person name="Wang X."/>
            <person name="Sun T."/>
            <person name="Guo L."/>
            <person name="Liang H."/>
            <person name="Lu P."/>
            <person name="Wu Y."/>
            <person name="Zhang Z."/>
            <person name="Ro D.K."/>
            <person name="Shang Y."/>
            <person name="Huang S."/>
            <person name="Yan J."/>
        </authorList>
    </citation>
    <scope>NUCLEOTIDE SEQUENCE [LARGE SCALE GENOMIC DNA]</scope>
    <source>
        <strain evidence="1">Ta-2019</strain>
    </source>
</reference>
<evidence type="ECO:0000313" key="2">
    <source>
        <dbReference type="Proteomes" id="UP000824469"/>
    </source>
</evidence>
<dbReference type="AlphaFoldDB" id="A0AA38CPQ4"/>
<comment type="caution">
    <text evidence="1">The sequence shown here is derived from an EMBL/GenBank/DDBJ whole genome shotgun (WGS) entry which is preliminary data.</text>
</comment>
<accession>A0AA38CPQ4</accession>